<dbReference type="Proteomes" id="UP000190435">
    <property type="component" value="Unassembled WGS sequence"/>
</dbReference>
<feature type="compositionally biased region" description="Low complexity" evidence="1">
    <location>
        <begin position="60"/>
        <end position="74"/>
    </location>
</feature>
<accession>A0A1T0A7A4</accession>
<feature type="compositionally biased region" description="Basic and acidic residues" evidence="1">
    <location>
        <begin position="94"/>
        <end position="103"/>
    </location>
</feature>
<dbReference type="EMBL" id="UGQE01000004">
    <property type="protein sequence ID" value="STZ14365.1"/>
    <property type="molecule type" value="Genomic_DNA"/>
</dbReference>
<keyword evidence="4" id="KW-1185">Reference proteome</keyword>
<organism evidence="2 4">
    <name type="scientific">Moraxella caviae</name>
    <dbReference type="NCBI Taxonomy" id="34060"/>
    <lineage>
        <taxon>Bacteria</taxon>
        <taxon>Pseudomonadati</taxon>
        <taxon>Pseudomonadota</taxon>
        <taxon>Gammaproteobacteria</taxon>
        <taxon>Moraxellales</taxon>
        <taxon>Moraxellaceae</taxon>
        <taxon>Moraxella</taxon>
    </lineage>
</organism>
<evidence type="ECO:0000313" key="4">
    <source>
        <dbReference type="Proteomes" id="UP000190435"/>
    </source>
</evidence>
<proteinExistence type="predicted"/>
<feature type="region of interest" description="Disordered" evidence="1">
    <location>
        <begin position="92"/>
        <end position="121"/>
    </location>
</feature>
<protein>
    <submittedName>
        <fullName evidence="2">Uncharacterized protein</fullName>
    </submittedName>
</protein>
<dbReference type="OrthoDB" id="6660515at2"/>
<evidence type="ECO:0000313" key="5">
    <source>
        <dbReference type="Proteomes" id="UP000255279"/>
    </source>
</evidence>
<evidence type="ECO:0000256" key="1">
    <source>
        <dbReference type="SAM" id="MobiDB-lite"/>
    </source>
</evidence>
<dbReference type="EMBL" id="MUXU01000021">
    <property type="protein sequence ID" value="OOR91550.1"/>
    <property type="molecule type" value="Genomic_DNA"/>
</dbReference>
<dbReference type="Proteomes" id="UP000255279">
    <property type="component" value="Unassembled WGS sequence"/>
</dbReference>
<reference evidence="2 4" key="1">
    <citation type="submission" date="2017-02" db="EMBL/GenBank/DDBJ databases">
        <title>Draft genome sequence of Moraxella caviae CCUG 355 type strain.</title>
        <authorList>
            <person name="Engstrom-Jakobsson H."/>
            <person name="Salva-Serra F."/>
            <person name="Thorell K."/>
            <person name="Gonzales-Siles L."/>
            <person name="Karlsson R."/>
            <person name="Boulund F."/>
            <person name="Engstrand L."/>
            <person name="Moore E."/>
        </authorList>
    </citation>
    <scope>NUCLEOTIDE SEQUENCE [LARGE SCALE GENOMIC DNA]</scope>
    <source>
        <strain evidence="2 4">CCUG 355</strain>
    </source>
</reference>
<reference evidence="3 5" key="2">
    <citation type="submission" date="2018-06" db="EMBL/GenBank/DDBJ databases">
        <authorList>
            <consortium name="Pathogen Informatics"/>
            <person name="Doyle S."/>
        </authorList>
    </citation>
    <scope>NUCLEOTIDE SEQUENCE [LARGE SCALE GENOMIC DNA]</scope>
    <source>
        <strain evidence="3 5">NCTC10293</strain>
    </source>
</reference>
<name>A0A1T0A7A4_9GAMM</name>
<dbReference type="STRING" id="34060.B0181_03070"/>
<gene>
    <name evidence="2" type="ORF">B0181_03070</name>
    <name evidence="3" type="ORF">NCTC10293_01958</name>
</gene>
<dbReference type="RefSeq" id="WP_078276015.1">
    <property type="nucleotide sequence ID" value="NZ_CAACXO010000051.1"/>
</dbReference>
<dbReference type="AlphaFoldDB" id="A0A1T0A7A4"/>
<sequence>MSVANKGVERYLQQRHILSSLGVPLWVSRDAKLAEMACGNFDRMQMDSVALPNITDDNTDNTATPNAEATTAPSAPVVQAVQDGKVAKSALDGLSDKASDKPSAEPSNASENSEKTDQSDTAKIRYTMQGVRYGEWVLIVDLAHLGGHLPTWQALTNALEKHAQKTNQAFLRHDVRYPLTQHGETSAALAQSCFMGFMAQLMAGGAPQIAQSVAFLSQIADGVDYFGEMQTLPDIQTLSQNPNAKKQLWQRVVG</sequence>
<feature type="region of interest" description="Disordered" evidence="1">
    <location>
        <begin position="52"/>
        <end position="74"/>
    </location>
</feature>
<evidence type="ECO:0000313" key="3">
    <source>
        <dbReference type="EMBL" id="STZ14365.1"/>
    </source>
</evidence>
<feature type="compositionally biased region" description="Basic and acidic residues" evidence="1">
    <location>
        <begin position="112"/>
        <end position="121"/>
    </location>
</feature>
<evidence type="ECO:0000313" key="2">
    <source>
        <dbReference type="EMBL" id="OOR91550.1"/>
    </source>
</evidence>